<dbReference type="AlphaFoldDB" id="A0A0E4CMT1"/>
<dbReference type="Proteomes" id="UP000199251">
    <property type="component" value="Unassembled WGS sequence"/>
</dbReference>
<evidence type="ECO:0000313" key="1">
    <source>
        <dbReference type="EMBL" id="CQD11802.1"/>
    </source>
</evidence>
<evidence type="ECO:0000313" key="2">
    <source>
        <dbReference type="Proteomes" id="UP000199251"/>
    </source>
</evidence>
<dbReference type="EMBL" id="CTEE01000001">
    <property type="protein sequence ID" value="CQD11802.1"/>
    <property type="molecule type" value="Genomic_DNA"/>
</dbReference>
<accession>A0A0E4CMT1</accession>
<reference evidence="1 2" key="1">
    <citation type="submission" date="2015-03" db="EMBL/GenBank/DDBJ databases">
        <authorList>
            <person name="Urmite Genomes"/>
        </authorList>
    </citation>
    <scope>NUCLEOTIDE SEQUENCE [LARGE SCALE GENOMIC DNA]</scope>
    <source>
        <strain evidence="1 2">CSUR P1491</strain>
    </source>
</reference>
<protein>
    <submittedName>
        <fullName evidence="1">Uncharacterized protein</fullName>
    </submittedName>
</protein>
<proteinExistence type="predicted"/>
<name>A0A0E4CMT1_MYCLN</name>
<organism evidence="1 2">
    <name type="scientific">Mycobacterium lentiflavum</name>
    <dbReference type="NCBI Taxonomy" id="141349"/>
    <lineage>
        <taxon>Bacteria</taxon>
        <taxon>Bacillati</taxon>
        <taxon>Actinomycetota</taxon>
        <taxon>Actinomycetes</taxon>
        <taxon>Mycobacteriales</taxon>
        <taxon>Mycobacteriaceae</taxon>
        <taxon>Mycobacterium</taxon>
        <taxon>Mycobacterium simiae complex</taxon>
    </lineage>
</organism>
<gene>
    <name evidence="1" type="ORF">BN1232_02218</name>
</gene>
<dbReference type="STRING" id="141349.BN1232_02218"/>
<sequence length="271" mass="30833">MPASFAPEWIPPLRECPAALAAVQSRYQSEVQRHAEREKLRLHELQMLKALLPKLQAAELTRKRERQKSCWPKGVVLEREIYELPSVEEQVQRQNANIESRVSALGELLQEGLQRWSGGFDKRLTGRYRAGNPRDVVAYLEAVLTTMPLPDFIAPKVKVAYTPNSRQLVVEYELPTVDIVPRAKLYRFVKSRDAVTETMRPVTQVKGLYANAIAQLALLCLACIFDSDSERHIEVVVLTAWWTRSTHEADNRFDRASSPCASPVTPSRRLT</sequence>